<dbReference type="Proteomes" id="UP001157418">
    <property type="component" value="Unassembled WGS sequence"/>
</dbReference>
<sequence>MTPIQIVTTRTGIALTPFVYFLSVSFESRTETPDSIANCSPLSLSTKQLRFQFRPNLIGFFVNLKTLQGISVFYIASSVLLHHISSDSSVLVSFVFPSVWLPVQSSNTWKARCFKMMGHLL</sequence>
<evidence type="ECO:0000313" key="2">
    <source>
        <dbReference type="Proteomes" id="UP001157418"/>
    </source>
</evidence>
<gene>
    <name evidence="1" type="ORF">LVIROSA_LOCUS16598</name>
</gene>
<reference evidence="1 2" key="1">
    <citation type="submission" date="2022-01" db="EMBL/GenBank/DDBJ databases">
        <authorList>
            <person name="Xiong W."/>
            <person name="Schranz E."/>
        </authorList>
    </citation>
    <scope>NUCLEOTIDE SEQUENCE [LARGE SCALE GENOMIC DNA]</scope>
</reference>
<organism evidence="1 2">
    <name type="scientific">Lactuca virosa</name>
    <dbReference type="NCBI Taxonomy" id="75947"/>
    <lineage>
        <taxon>Eukaryota</taxon>
        <taxon>Viridiplantae</taxon>
        <taxon>Streptophyta</taxon>
        <taxon>Embryophyta</taxon>
        <taxon>Tracheophyta</taxon>
        <taxon>Spermatophyta</taxon>
        <taxon>Magnoliopsida</taxon>
        <taxon>eudicotyledons</taxon>
        <taxon>Gunneridae</taxon>
        <taxon>Pentapetalae</taxon>
        <taxon>asterids</taxon>
        <taxon>campanulids</taxon>
        <taxon>Asterales</taxon>
        <taxon>Asteraceae</taxon>
        <taxon>Cichorioideae</taxon>
        <taxon>Cichorieae</taxon>
        <taxon>Lactucinae</taxon>
        <taxon>Lactuca</taxon>
    </lineage>
</organism>
<proteinExistence type="predicted"/>
<protein>
    <submittedName>
        <fullName evidence="1">Uncharacterized protein</fullName>
    </submittedName>
</protein>
<dbReference type="AlphaFoldDB" id="A0AAU9MUJ3"/>
<dbReference type="EMBL" id="CAKMRJ010003084">
    <property type="protein sequence ID" value="CAH1429764.1"/>
    <property type="molecule type" value="Genomic_DNA"/>
</dbReference>
<keyword evidence="2" id="KW-1185">Reference proteome</keyword>
<comment type="caution">
    <text evidence="1">The sequence shown here is derived from an EMBL/GenBank/DDBJ whole genome shotgun (WGS) entry which is preliminary data.</text>
</comment>
<name>A0AAU9MUJ3_9ASTR</name>
<evidence type="ECO:0000313" key="1">
    <source>
        <dbReference type="EMBL" id="CAH1429764.1"/>
    </source>
</evidence>
<accession>A0AAU9MUJ3</accession>